<dbReference type="OrthoDB" id="6257894at2759"/>
<name>A0A482WGT8_LAOST</name>
<comment type="caution">
    <text evidence="3">The sequence shown here is derived from an EMBL/GenBank/DDBJ whole genome shotgun (WGS) entry which is preliminary data.</text>
</comment>
<dbReference type="InterPro" id="IPR018784">
    <property type="entry name" value="LLPH-like"/>
</dbReference>
<dbReference type="Proteomes" id="UP000291343">
    <property type="component" value="Unassembled WGS sequence"/>
</dbReference>
<dbReference type="STRING" id="195883.A0A482WGT8"/>
<dbReference type="EMBL" id="QKKF02037264">
    <property type="protein sequence ID" value="RZF32436.1"/>
    <property type="molecule type" value="Genomic_DNA"/>
</dbReference>
<gene>
    <name evidence="3" type="ORF">LSTR_LSTR001900</name>
</gene>
<dbReference type="GO" id="GO:0003723">
    <property type="term" value="F:RNA binding"/>
    <property type="evidence" value="ECO:0007669"/>
    <property type="project" value="TreeGrafter"/>
</dbReference>
<comment type="similarity">
    <text evidence="1">Belongs to the learning-associated protein family.</text>
</comment>
<evidence type="ECO:0000256" key="2">
    <source>
        <dbReference type="SAM" id="MobiDB-lite"/>
    </source>
</evidence>
<evidence type="ECO:0000313" key="3">
    <source>
        <dbReference type="EMBL" id="RZF32436.1"/>
    </source>
</evidence>
<feature type="region of interest" description="Disordered" evidence="2">
    <location>
        <begin position="73"/>
        <end position="94"/>
    </location>
</feature>
<protein>
    <recommendedName>
        <fullName evidence="5">Protein LLP homolog</fullName>
    </recommendedName>
</protein>
<dbReference type="AlphaFoldDB" id="A0A482WGT8"/>
<sequence length="124" mass="14713">MAKSLRSKWKRKMRAEKRERYGKKELEKLKTMLRAAGEDDGSSLPEVEFVTVDALKEKAAKKQVTIIDSEDENMEAMELDPNSKESKKGRYPIWMSNHRIKKMKKEVWKNKMKKIKKQKRKSKN</sequence>
<dbReference type="GO" id="GO:0005730">
    <property type="term" value="C:nucleolus"/>
    <property type="evidence" value="ECO:0007669"/>
    <property type="project" value="TreeGrafter"/>
</dbReference>
<keyword evidence="4" id="KW-1185">Reference proteome</keyword>
<dbReference type="GO" id="GO:0001099">
    <property type="term" value="F:basal RNA polymerase II transcription machinery binding"/>
    <property type="evidence" value="ECO:0007669"/>
    <property type="project" value="TreeGrafter"/>
</dbReference>
<dbReference type="PANTHER" id="PTHR34253">
    <property type="entry name" value="PROTEIN LLP HOMOLOG"/>
    <property type="match status" value="1"/>
</dbReference>
<dbReference type="GO" id="GO:0097484">
    <property type="term" value="P:dendrite extension"/>
    <property type="evidence" value="ECO:0007669"/>
    <property type="project" value="TreeGrafter"/>
</dbReference>
<dbReference type="InParanoid" id="A0A482WGT8"/>
<dbReference type="Pfam" id="PF10169">
    <property type="entry name" value="LLPH"/>
    <property type="match status" value="1"/>
</dbReference>
<dbReference type="PANTHER" id="PTHR34253:SF1">
    <property type="entry name" value="PROTEIN LLP HOMOLOG"/>
    <property type="match status" value="1"/>
</dbReference>
<proteinExistence type="inferred from homology"/>
<evidence type="ECO:0000313" key="4">
    <source>
        <dbReference type="Proteomes" id="UP000291343"/>
    </source>
</evidence>
<reference evidence="3 4" key="1">
    <citation type="journal article" date="2017" name="Gigascience">
        <title>Genome sequence of the small brown planthopper, Laodelphax striatellus.</title>
        <authorList>
            <person name="Zhu J."/>
            <person name="Jiang F."/>
            <person name="Wang X."/>
            <person name="Yang P."/>
            <person name="Bao Y."/>
            <person name="Zhao W."/>
            <person name="Wang W."/>
            <person name="Lu H."/>
            <person name="Wang Q."/>
            <person name="Cui N."/>
            <person name="Li J."/>
            <person name="Chen X."/>
            <person name="Luo L."/>
            <person name="Yu J."/>
            <person name="Kang L."/>
            <person name="Cui F."/>
        </authorList>
    </citation>
    <scope>NUCLEOTIDE SEQUENCE [LARGE SCALE GENOMIC DNA]</scope>
    <source>
        <strain evidence="3">Lst14</strain>
    </source>
</reference>
<organism evidence="3 4">
    <name type="scientific">Laodelphax striatellus</name>
    <name type="common">Small brown planthopper</name>
    <name type="synonym">Delphax striatella</name>
    <dbReference type="NCBI Taxonomy" id="195883"/>
    <lineage>
        <taxon>Eukaryota</taxon>
        <taxon>Metazoa</taxon>
        <taxon>Ecdysozoa</taxon>
        <taxon>Arthropoda</taxon>
        <taxon>Hexapoda</taxon>
        <taxon>Insecta</taxon>
        <taxon>Pterygota</taxon>
        <taxon>Neoptera</taxon>
        <taxon>Paraneoptera</taxon>
        <taxon>Hemiptera</taxon>
        <taxon>Auchenorrhyncha</taxon>
        <taxon>Fulgoroidea</taxon>
        <taxon>Delphacidae</taxon>
        <taxon>Criomorphinae</taxon>
        <taxon>Laodelphax</taxon>
    </lineage>
</organism>
<evidence type="ECO:0000256" key="1">
    <source>
        <dbReference type="ARBA" id="ARBA00034118"/>
    </source>
</evidence>
<accession>A0A482WGT8</accession>
<evidence type="ECO:0008006" key="5">
    <source>
        <dbReference type="Google" id="ProtNLM"/>
    </source>
</evidence>